<dbReference type="Proteomes" id="UP000050523">
    <property type="component" value="Unassembled WGS sequence"/>
</dbReference>
<dbReference type="Gene3D" id="3.40.50.300">
    <property type="entry name" value="P-loop containing nucleotide triphosphate hydrolases"/>
    <property type="match status" value="1"/>
</dbReference>
<evidence type="ECO:0000313" key="10">
    <source>
        <dbReference type="EMBL" id="KPY93367.1"/>
    </source>
</evidence>
<dbReference type="InterPro" id="IPR036640">
    <property type="entry name" value="ABC1_TM_sf"/>
</dbReference>
<dbReference type="GO" id="GO:1904680">
    <property type="term" value="F:peptide transmembrane transporter activity"/>
    <property type="evidence" value="ECO:0007669"/>
    <property type="project" value="InterPro"/>
</dbReference>
<feature type="transmembrane region" description="Helical" evidence="7">
    <location>
        <begin position="186"/>
        <end position="208"/>
    </location>
</feature>
<dbReference type="InterPro" id="IPR011527">
    <property type="entry name" value="ABC1_TM_dom"/>
</dbReference>
<keyword evidence="5 7" id="KW-1133">Transmembrane helix</keyword>
<sequence>MDRSADLLALRQPQQPPARRTWRLAGLPGRPRPLMDSIRPATCDVRERHSRTLTRHTMTRKTESLARETLRILKPFWWLVALSTVLGIVSGLSVTGLLATINNALNMPGGPDTHTALLFAGLCVLTLACSTLSNLSTNYVGQRVVANLRRELAAKVLVAPIEQLERYRSHRLIPVLLNDVNTISTFALSVAPMVISFTVTLGCLTYLALLSWQILALTVLTVVLGTGAQYLAHAFGMRSILAARNSEDELQKHYQALSAGAKELRIQRKRRQHMLDEKIRGATEHICRSNIRAANIFVSAETFGSMLFFAVIGIAIAFQAMWPTTEKTVLGGFVLVMLYMKGPLERLITALPGISRAQIAMRRIAELSWKFSSPEPHLLVSDRPNSLANMQTLELHNLRYDYPPVKGSDAFHLGPVDLSIKQGDIVFIVGENGCGKTTLIKLLLGLYKPQQGEIRLNGQSVTPENLDDYRQLFTTIFADYYLFDEPLQGEAALPQDAGKYLDRLDIAHKVSIKDGAFTTTDLSTGQRKRLALINAWLDERQVLVFDEWAADQDPAFRRVFYTELLPELKQQGKTIIVISHDDRYFYIADQLVRMQTGQIQVEQVQSEAAPA</sequence>
<dbReference type="PROSITE" id="PS50893">
    <property type="entry name" value="ABC_TRANSPORTER_2"/>
    <property type="match status" value="1"/>
</dbReference>
<evidence type="ECO:0000313" key="11">
    <source>
        <dbReference type="Proteomes" id="UP000050523"/>
    </source>
</evidence>
<reference evidence="10 11" key="1">
    <citation type="submission" date="2015-09" db="EMBL/GenBank/DDBJ databases">
        <title>Genome announcement of multiple Pseudomonas syringae strains.</title>
        <authorList>
            <person name="Thakur S."/>
            <person name="Wang P.W."/>
            <person name="Gong Y."/>
            <person name="Weir B.S."/>
            <person name="Guttman D.S."/>
        </authorList>
    </citation>
    <scope>NUCLEOTIDE SEQUENCE [LARGE SCALE GENOMIC DNA]</scope>
    <source>
        <strain evidence="10 11">ICMP9151</strain>
    </source>
</reference>
<dbReference type="GO" id="GO:0015833">
    <property type="term" value="P:peptide transport"/>
    <property type="evidence" value="ECO:0007669"/>
    <property type="project" value="InterPro"/>
</dbReference>
<feature type="domain" description="ABC transporter" evidence="8">
    <location>
        <begin position="393"/>
        <end position="611"/>
    </location>
</feature>
<dbReference type="InterPro" id="IPR005898">
    <property type="entry name" value="Cyc_pep_transpt_SyrD/YojI"/>
</dbReference>
<dbReference type="Gene3D" id="1.20.1560.10">
    <property type="entry name" value="ABC transporter type 1, transmembrane domain"/>
    <property type="match status" value="1"/>
</dbReference>
<dbReference type="PROSITE" id="PS50929">
    <property type="entry name" value="ABC_TM1F"/>
    <property type="match status" value="1"/>
</dbReference>
<evidence type="ECO:0000256" key="2">
    <source>
        <dbReference type="ARBA" id="ARBA00022692"/>
    </source>
</evidence>
<dbReference type="CDD" id="cd03228">
    <property type="entry name" value="ABCC_MRP_Like"/>
    <property type="match status" value="1"/>
</dbReference>
<comment type="caution">
    <text evidence="10">The sequence shown here is derived from an EMBL/GenBank/DDBJ whole genome shotgun (WGS) entry which is preliminary data.</text>
</comment>
<dbReference type="SUPFAM" id="SSF90123">
    <property type="entry name" value="ABC transporter transmembrane region"/>
    <property type="match status" value="1"/>
</dbReference>
<evidence type="ECO:0000256" key="5">
    <source>
        <dbReference type="ARBA" id="ARBA00022989"/>
    </source>
</evidence>
<dbReference type="AlphaFoldDB" id="A0AA40P0R5"/>
<dbReference type="Pfam" id="PF00005">
    <property type="entry name" value="ABC_tran"/>
    <property type="match status" value="1"/>
</dbReference>
<dbReference type="InterPro" id="IPR027417">
    <property type="entry name" value="P-loop_NTPase"/>
</dbReference>
<evidence type="ECO:0000256" key="1">
    <source>
        <dbReference type="ARBA" id="ARBA00004651"/>
    </source>
</evidence>
<keyword evidence="2 7" id="KW-0812">Transmembrane</keyword>
<evidence type="ECO:0000259" key="8">
    <source>
        <dbReference type="PROSITE" id="PS50893"/>
    </source>
</evidence>
<dbReference type="GO" id="GO:0005886">
    <property type="term" value="C:plasma membrane"/>
    <property type="evidence" value="ECO:0007669"/>
    <property type="project" value="UniProtKB-SubCell"/>
</dbReference>
<gene>
    <name evidence="10" type="ORF">ALO43_04850</name>
</gene>
<keyword evidence="3" id="KW-0547">Nucleotide-binding</keyword>
<evidence type="ECO:0000256" key="3">
    <source>
        <dbReference type="ARBA" id="ARBA00022741"/>
    </source>
</evidence>
<dbReference type="GO" id="GO:0140359">
    <property type="term" value="F:ABC-type transporter activity"/>
    <property type="evidence" value="ECO:0007669"/>
    <property type="project" value="InterPro"/>
</dbReference>
<dbReference type="GO" id="GO:0005524">
    <property type="term" value="F:ATP binding"/>
    <property type="evidence" value="ECO:0007669"/>
    <property type="project" value="UniProtKB-KW"/>
</dbReference>
<dbReference type="GO" id="GO:0034040">
    <property type="term" value="F:ATPase-coupled lipid transmembrane transporter activity"/>
    <property type="evidence" value="ECO:0007669"/>
    <property type="project" value="TreeGrafter"/>
</dbReference>
<proteinExistence type="predicted"/>
<evidence type="ECO:0000259" key="9">
    <source>
        <dbReference type="PROSITE" id="PS50929"/>
    </source>
</evidence>
<dbReference type="InterPro" id="IPR003593">
    <property type="entry name" value="AAA+_ATPase"/>
</dbReference>
<dbReference type="Pfam" id="PF00664">
    <property type="entry name" value="ABC_membrane"/>
    <property type="match status" value="1"/>
</dbReference>
<feature type="transmembrane region" description="Helical" evidence="7">
    <location>
        <begin position="113"/>
        <end position="133"/>
    </location>
</feature>
<name>A0AA40P0R5_9PSED</name>
<comment type="subcellular location">
    <subcellularLocation>
        <location evidence="1">Cell membrane</location>
        <topology evidence="1">Multi-pass membrane protein</topology>
    </subcellularLocation>
</comment>
<dbReference type="PANTHER" id="PTHR24221">
    <property type="entry name" value="ATP-BINDING CASSETTE SUB-FAMILY B"/>
    <property type="match status" value="1"/>
</dbReference>
<keyword evidence="6 7" id="KW-0472">Membrane</keyword>
<dbReference type="FunFam" id="3.40.50.300:FF:001035">
    <property type="entry name" value="ABC transporter ATP-binding protein YojI"/>
    <property type="match status" value="1"/>
</dbReference>
<dbReference type="NCBIfam" id="TIGR01194">
    <property type="entry name" value="cyc_pep_trnsptr"/>
    <property type="match status" value="1"/>
</dbReference>
<dbReference type="SUPFAM" id="SSF52540">
    <property type="entry name" value="P-loop containing nucleoside triphosphate hydrolases"/>
    <property type="match status" value="1"/>
</dbReference>
<feature type="domain" description="ABC transmembrane type-1" evidence="9">
    <location>
        <begin position="77"/>
        <end position="356"/>
    </location>
</feature>
<feature type="transmembrane region" description="Helical" evidence="7">
    <location>
        <begin position="76"/>
        <end position="101"/>
    </location>
</feature>
<dbReference type="InterPro" id="IPR003439">
    <property type="entry name" value="ABC_transporter-like_ATP-bd"/>
</dbReference>
<evidence type="ECO:0000256" key="6">
    <source>
        <dbReference type="ARBA" id="ARBA00023136"/>
    </source>
</evidence>
<keyword evidence="4 10" id="KW-0067">ATP-binding</keyword>
<evidence type="ECO:0000256" key="4">
    <source>
        <dbReference type="ARBA" id="ARBA00022840"/>
    </source>
</evidence>
<feature type="transmembrane region" description="Helical" evidence="7">
    <location>
        <begin position="214"/>
        <end position="232"/>
    </location>
</feature>
<dbReference type="SMART" id="SM00382">
    <property type="entry name" value="AAA"/>
    <property type="match status" value="1"/>
</dbReference>
<accession>A0AA40P0R5</accession>
<organism evidence="10 11">
    <name type="scientific">Pseudomonas tremae</name>
    <dbReference type="NCBI Taxonomy" id="200454"/>
    <lineage>
        <taxon>Bacteria</taxon>
        <taxon>Pseudomonadati</taxon>
        <taxon>Pseudomonadota</taxon>
        <taxon>Gammaproteobacteria</taxon>
        <taxon>Pseudomonadales</taxon>
        <taxon>Pseudomonadaceae</taxon>
        <taxon>Pseudomonas</taxon>
    </lineage>
</organism>
<evidence type="ECO:0000256" key="7">
    <source>
        <dbReference type="SAM" id="Phobius"/>
    </source>
</evidence>
<dbReference type="EMBL" id="LJRO01000422">
    <property type="protein sequence ID" value="KPY93367.1"/>
    <property type="molecule type" value="Genomic_DNA"/>
</dbReference>
<dbReference type="InterPro" id="IPR039421">
    <property type="entry name" value="Type_1_exporter"/>
</dbReference>
<dbReference type="GO" id="GO:0016887">
    <property type="term" value="F:ATP hydrolysis activity"/>
    <property type="evidence" value="ECO:0007669"/>
    <property type="project" value="InterPro"/>
</dbReference>
<protein>
    <submittedName>
        <fullName evidence="10">Pyoverdine ABC transporter ATP-binding/permease protein</fullName>
    </submittedName>
</protein>
<feature type="transmembrane region" description="Helical" evidence="7">
    <location>
        <begin position="296"/>
        <end position="322"/>
    </location>
</feature>
<dbReference type="PANTHER" id="PTHR24221:SF654">
    <property type="entry name" value="ATP-BINDING CASSETTE SUB-FAMILY B MEMBER 6"/>
    <property type="match status" value="1"/>
</dbReference>